<dbReference type="VEuPathDB" id="FungiDB:VP01_2152g1"/>
<proteinExistence type="predicted"/>
<feature type="compositionally biased region" description="Polar residues" evidence="1">
    <location>
        <begin position="87"/>
        <end position="98"/>
    </location>
</feature>
<dbReference type="EMBL" id="LAVV01007006">
    <property type="protein sequence ID" value="KNZ57452.1"/>
    <property type="molecule type" value="Genomic_DNA"/>
</dbReference>
<name>A0A0L6VA87_9BASI</name>
<keyword evidence="3" id="KW-1185">Reference proteome</keyword>
<accession>A0A0L6VA87</accession>
<reference evidence="2 3" key="1">
    <citation type="submission" date="2015-08" db="EMBL/GenBank/DDBJ databases">
        <title>Next Generation Sequencing and Analysis of the Genome of Puccinia sorghi L Schw, the Causal Agent of Maize Common Rust.</title>
        <authorList>
            <person name="Rochi L."/>
            <person name="Burguener G."/>
            <person name="Darino M."/>
            <person name="Turjanski A."/>
            <person name="Kreff E."/>
            <person name="Dieguez M.J."/>
            <person name="Sacco F."/>
        </authorList>
    </citation>
    <scope>NUCLEOTIDE SEQUENCE [LARGE SCALE GENOMIC DNA]</scope>
    <source>
        <strain evidence="2 3">RO10H11247</strain>
    </source>
</reference>
<dbReference type="Proteomes" id="UP000037035">
    <property type="component" value="Unassembled WGS sequence"/>
</dbReference>
<protein>
    <submittedName>
        <fullName evidence="2">AGC protein kinase</fullName>
    </submittedName>
</protein>
<dbReference type="AlphaFoldDB" id="A0A0L6VA87"/>
<feature type="region of interest" description="Disordered" evidence="1">
    <location>
        <begin position="87"/>
        <end position="109"/>
    </location>
</feature>
<keyword evidence="2" id="KW-0808">Transferase</keyword>
<evidence type="ECO:0000256" key="1">
    <source>
        <dbReference type="SAM" id="MobiDB-lite"/>
    </source>
</evidence>
<comment type="caution">
    <text evidence="2">The sequence shown here is derived from an EMBL/GenBank/DDBJ whole genome shotgun (WGS) entry which is preliminary data.</text>
</comment>
<dbReference type="GO" id="GO:0016301">
    <property type="term" value="F:kinase activity"/>
    <property type="evidence" value="ECO:0007669"/>
    <property type="project" value="UniProtKB-KW"/>
</dbReference>
<evidence type="ECO:0000313" key="2">
    <source>
        <dbReference type="EMBL" id="KNZ57452.1"/>
    </source>
</evidence>
<sequence length="182" mass="20204">MTCLSAAQEIVISNHQHHPSSSSVTTINVARETAEDWQITIQPRDVKQKSIKIREPSFTLFVSTPVALLTLARTLDEIYCFDQSVNKPQKESSCSGNASKKLKKPHPANPLPLPKIDRLLLIIPSHTCFSIPHPNTIFLICVQPTPPYSKTYLLHPSSLAPWWVSQDPILPCVSVVPLALPL</sequence>
<gene>
    <name evidence="2" type="ORF">VP01_2152g1</name>
</gene>
<organism evidence="2 3">
    <name type="scientific">Puccinia sorghi</name>
    <dbReference type="NCBI Taxonomy" id="27349"/>
    <lineage>
        <taxon>Eukaryota</taxon>
        <taxon>Fungi</taxon>
        <taxon>Dikarya</taxon>
        <taxon>Basidiomycota</taxon>
        <taxon>Pucciniomycotina</taxon>
        <taxon>Pucciniomycetes</taxon>
        <taxon>Pucciniales</taxon>
        <taxon>Pucciniaceae</taxon>
        <taxon>Puccinia</taxon>
    </lineage>
</organism>
<evidence type="ECO:0000313" key="3">
    <source>
        <dbReference type="Proteomes" id="UP000037035"/>
    </source>
</evidence>
<keyword evidence="2" id="KW-0418">Kinase</keyword>